<feature type="coiled-coil region" evidence="6">
    <location>
        <begin position="247"/>
        <end position="280"/>
    </location>
</feature>
<evidence type="ECO:0000313" key="9">
    <source>
        <dbReference type="EMBL" id="CAG9316587.1"/>
    </source>
</evidence>
<feature type="binding site" evidence="5">
    <location>
        <begin position="147"/>
        <end position="152"/>
    </location>
    <ligand>
        <name>ATP</name>
        <dbReference type="ChEBI" id="CHEBI:30616"/>
    </ligand>
</feature>
<reference evidence="9" key="1">
    <citation type="submission" date="2021-09" db="EMBL/GenBank/DDBJ databases">
        <authorList>
            <consortium name="AG Swart"/>
            <person name="Singh M."/>
            <person name="Singh A."/>
            <person name="Seah K."/>
            <person name="Emmerich C."/>
        </authorList>
    </citation>
    <scope>NUCLEOTIDE SEQUENCE</scope>
    <source>
        <strain evidence="9">ATCC30299</strain>
    </source>
</reference>
<feature type="compositionally biased region" description="Basic and acidic residues" evidence="7">
    <location>
        <begin position="825"/>
        <end position="861"/>
    </location>
</feature>
<dbReference type="CDD" id="cd16927">
    <property type="entry name" value="HATPase_Hsp90-like"/>
    <property type="match status" value="1"/>
</dbReference>
<keyword evidence="10" id="KW-1185">Reference proteome</keyword>
<dbReference type="InterPro" id="IPR019805">
    <property type="entry name" value="Heat_shock_protein_90_CS"/>
</dbReference>
<feature type="region of interest" description="Disordered" evidence="7">
    <location>
        <begin position="769"/>
        <end position="861"/>
    </location>
</feature>
<dbReference type="PRINTS" id="PR00775">
    <property type="entry name" value="HEATSHOCK90"/>
</dbReference>
<evidence type="ECO:0000256" key="7">
    <source>
        <dbReference type="SAM" id="MobiDB-lite"/>
    </source>
</evidence>
<dbReference type="Gene3D" id="3.40.50.11260">
    <property type="match status" value="1"/>
</dbReference>
<dbReference type="Pfam" id="PF00183">
    <property type="entry name" value="HSP90"/>
    <property type="match status" value="1"/>
</dbReference>
<dbReference type="InterPro" id="IPR037196">
    <property type="entry name" value="HSP90_C"/>
</dbReference>
<protein>
    <submittedName>
        <fullName evidence="9">Uncharacterized protein</fullName>
    </submittedName>
</protein>
<feature type="binding site" evidence="5">
    <location>
        <begin position="127"/>
        <end position="128"/>
    </location>
    <ligand>
        <name>ATP</name>
        <dbReference type="ChEBI" id="CHEBI:30616"/>
    </ligand>
</feature>
<feature type="binding site" evidence="5">
    <location>
        <position position="63"/>
    </location>
    <ligand>
        <name>ATP</name>
        <dbReference type="ChEBI" id="CHEBI:30616"/>
    </ligand>
</feature>
<keyword evidence="4" id="KW-0143">Chaperone</keyword>
<dbReference type="GO" id="GO:0140662">
    <property type="term" value="F:ATP-dependent protein folding chaperone"/>
    <property type="evidence" value="ECO:0007669"/>
    <property type="project" value="InterPro"/>
</dbReference>
<accession>A0AAU9ITZ8</accession>
<feature type="binding site" evidence="5">
    <location>
        <position position="199"/>
    </location>
    <ligand>
        <name>ATP</name>
        <dbReference type="ChEBI" id="CHEBI:30616"/>
    </ligand>
</feature>
<evidence type="ECO:0000256" key="3">
    <source>
        <dbReference type="ARBA" id="ARBA00022840"/>
    </source>
</evidence>
<comment type="caution">
    <text evidence="9">The sequence shown here is derived from an EMBL/GenBank/DDBJ whole genome shotgun (WGS) entry which is preliminary data.</text>
</comment>
<dbReference type="InterPro" id="IPR020568">
    <property type="entry name" value="Ribosomal_Su5_D2-typ_SF"/>
</dbReference>
<keyword evidence="6" id="KW-0175">Coiled coil</keyword>
<feature type="binding site" evidence="5">
    <location>
        <position position="67"/>
    </location>
    <ligand>
        <name>ATP</name>
        <dbReference type="ChEBI" id="CHEBI:30616"/>
    </ligand>
</feature>
<gene>
    <name evidence="9" type="ORF">BSTOLATCC_MIC16695</name>
</gene>
<dbReference type="Pfam" id="PF13589">
    <property type="entry name" value="HATPase_c_3"/>
    <property type="match status" value="1"/>
</dbReference>
<dbReference type="EMBL" id="CAJZBQ010000016">
    <property type="protein sequence ID" value="CAG9316587.1"/>
    <property type="molecule type" value="Genomic_DNA"/>
</dbReference>
<evidence type="ECO:0000256" key="5">
    <source>
        <dbReference type="PIRSR" id="PIRSR002583-1"/>
    </source>
</evidence>
<feature type="compositionally biased region" description="Acidic residues" evidence="7">
    <location>
        <begin position="780"/>
        <end position="824"/>
    </location>
</feature>
<dbReference type="GO" id="GO:0016887">
    <property type="term" value="F:ATP hydrolysis activity"/>
    <property type="evidence" value="ECO:0007669"/>
    <property type="project" value="InterPro"/>
</dbReference>
<organism evidence="9 10">
    <name type="scientific">Blepharisma stoltei</name>
    <dbReference type="NCBI Taxonomy" id="1481888"/>
    <lineage>
        <taxon>Eukaryota</taxon>
        <taxon>Sar</taxon>
        <taxon>Alveolata</taxon>
        <taxon>Ciliophora</taxon>
        <taxon>Postciliodesmatophora</taxon>
        <taxon>Heterotrichea</taxon>
        <taxon>Heterotrichida</taxon>
        <taxon>Blepharismidae</taxon>
        <taxon>Blepharisma</taxon>
    </lineage>
</organism>
<dbReference type="Gene3D" id="3.30.565.10">
    <property type="entry name" value="Histidine kinase-like ATPase, C-terminal domain"/>
    <property type="match status" value="1"/>
</dbReference>
<dbReference type="InterPro" id="IPR020575">
    <property type="entry name" value="Hsp90_N"/>
</dbReference>
<keyword evidence="8" id="KW-0732">Signal</keyword>
<dbReference type="PIRSF" id="PIRSF002583">
    <property type="entry name" value="Hsp90"/>
    <property type="match status" value="1"/>
</dbReference>
<dbReference type="InterPro" id="IPR001404">
    <property type="entry name" value="Hsp90_fam"/>
</dbReference>
<dbReference type="PANTHER" id="PTHR11528">
    <property type="entry name" value="HEAT SHOCK PROTEIN 90 FAMILY MEMBER"/>
    <property type="match status" value="1"/>
</dbReference>
<feature type="binding site" evidence="5">
    <location>
        <position position="107"/>
    </location>
    <ligand>
        <name>ATP</name>
        <dbReference type="ChEBI" id="CHEBI:30616"/>
    </ligand>
</feature>
<feature type="binding site" evidence="5">
    <location>
        <position position="425"/>
    </location>
    <ligand>
        <name>ATP</name>
        <dbReference type="ChEBI" id="CHEBI:30616"/>
    </ligand>
</feature>
<keyword evidence="2 5" id="KW-0547">Nucleotide-binding</keyword>
<evidence type="ECO:0000256" key="6">
    <source>
        <dbReference type="SAM" id="Coils"/>
    </source>
</evidence>
<dbReference type="Gene3D" id="3.30.230.80">
    <property type="match status" value="1"/>
</dbReference>
<evidence type="ECO:0000256" key="1">
    <source>
        <dbReference type="ARBA" id="ARBA00008239"/>
    </source>
</evidence>
<dbReference type="SUPFAM" id="SSF55874">
    <property type="entry name" value="ATPase domain of HSP90 chaperone/DNA topoisomerase II/histidine kinase"/>
    <property type="match status" value="1"/>
</dbReference>
<evidence type="ECO:0000313" key="10">
    <source>
        <dbReference type="Proteomes" id="UP001162131"/>
    </source>
</evidence>
<dbReference type="SUPFAM" id="SSF54211">
    <property type="entry name" value="Ribosomal protein S5 domain 2-like"/>
    <property type="match status" value="1"/>
</dbReference>
<evidence type="ECO:0000256" key="4">
    <source>
        <dbReference type="ARBA" id="ARBA00023186"/>
    </source>
</evidence>
<proteinExistence type="inferred from homology"/>
<dbReference type="FunFam" id="3.30.565.10:FF:000005">
    <property type="entry name" value="Heat shock protein 90"/>
    <property type="match status" value="1"/>
</dbReference>
<dbReference type="NCBIfam" id="NF003555">
    <property type="entry name" value="PRK05218.1"/>
    <property type="match status" value="1"/>
</dbReference>
<dbReference type="GO" id="GO:0051082">
    <property type="term" value="F:unfolded protein binding"/>
    <property type="evidence" value="ECO:0007669"/>
    <property type="project" value="InterPro"/>
</dbReference>
<comment type="similarity">
    <text evidence="1">Belongs to the heat shock protein 90 family.</text>
</comment>
<dbReference type="Gene3D" id="1.20.120.790">
    <property type="entry name" value="Heat shock protein 90, C-terminal domain"/>
    <property type="match status" value="1"/>
</dbReference>
<dbReference type="SUPFAM" id="SSF110942">
    <property type="entry name" value="HSP90 C-terminal domain"/>
    <property type="match status" value="1"/>
</dbReference>
<evidence type="ECO:0000256" key="2">
    <source>
        <dbReference type="ARBA" id="ARBA00022741"/>
    </source>
</evidence>
<dbReference type="PROSITE" id="PS00298">
    <property type="entry name" value="HSP90"/>
    <property type="match status" value="1"/>
</dbReference>
<sequence length="861" mass="99570">MSLGYLAFLLFLAAHGQEEVSKDHELTTLEETSEKYEFQAEVASLMDIIINSLYINKEVFLRELISNASDAMDKVRFLALMNPEKDYGDLEIRISYDPAKKTLTISDKGIGMTKTDLVEKLGTVARSGTTQFLEAIAKGGSINLIGQFGVGFYSSFLAADKVTVVSKHDDDDQYIWTSSAGPQFTVKKDPRGNTLGRGTEVILKLKQDAEEFLDKKTIQDTIKSYSEFIDYPIYLYLEKDKYINVPMNEEEIKEEEAKEAKKLEEKRAALLKEREEKIANGEEVPDEIEEPTLTEEEMKRTKSEKTTEWLWEQVNTKKAIWLNEPKENKIKDYVKLYQTLKKDGSEPLYFTHFHGEGEVDFRAIIFVPDNPPVDMYEEVTKTKSGLRLYVRRVLITEGPEDLIPKYLNFLKGVIHSDDMPLNVSRETLQQQRIFKIMNNKIVKKVLDTLLDLANDKDEWKAERPNEEDWKYTGEDEDLKKEMDEEYQILLRWSLKKGKERYAEFWKNFSKAIKTGVIEDASNRNKLVKLLRFQSTATSGDEKDLTSFAEYVERMPSTQEFIYYLAGEDLEALKKAPHIQKLVKMGYEVILLDDPLDEFAFSYIKDFDEKKVKNLAKGELDLGVMTEYEEKKEQKLKELFKPLTDWWKSQLGREVDKVTLSRRLTTDPVVIVSQESGYTANMYRIAKSQAYSNQQKIPDHYVPRKIMEINPAHPAIKKMLELVEDDPSTQQLRDYCWMYYYTGLLASGFALNEDPDFSSRIYRMMNKKMQVSPTEPLAEPDLPEGDDEEEGEGESEEGDVEILDENEGEVENGDQAEVDTEEEKVQEEPKEEIIEDREQKQTEESAEKPKQENSDEGKKVDL</sequence>
<dbReference type="InterPro" id="IPR036890">
    <property type="entry name" value="HATPase_C_sf"/>
</dbReference>
<dbReference type="AlphaFoldDB" id="A0AAU9ITZ8"/>
<evidence type="ECO:0000256" key="8">
    <source>
        <dbReference type="SAM" id="SignalP"/>
    </source>
</evidence>
<feature type="chain" id="PRO_5043930720" evidence="8">
    <location>
        <begin position="17"/>
        <end position="861"/>
    </location>
</feature>
<dbReference type="HAMAP" id="MF_00505">
    <property type="entry name" value="HSP90"/>
    <property type="match status" value="1"/>
</dbReference>
<feature type="binding site" evidence="5">
    <location>
        <position position="112"/>
    </location>
    <ligand>
        <name>ATP</name>
        <dbReference type="ChEBI" id="CHEBI:30616"/>
    </ligand>
</feature>
<dbReference type="GO" id="GO:0005524">
    <property type="term" value="F:ATP binding"/>
    <property type="evidence" value="ECO:0007669"/>
    <property type="project" value="UniProtKB-KW"/>
</dbReference>
<feature type="signal peptide" evidence="8">
    <location>
        <begin position="1"/>
        <end position="16"/>
    </location>
</feature>
<keyword evidence="3 5" id="KW-0067">ATP-binding</keyword>
<name>A0AAU9ITZ8_9CILI</name>
<dbReference type="Proteomes" id="UP001162131">
    <property type="component" value="Unassembled WGS sequence"/>
</dbReference>